<dbReference type="Pfam" id="PF13556">
    <property type="entry name" value="HTH_30"/>
    <property type="match status" value="1"/>
</dbReference>
<organism evidence="6 7">
    <name type="scientific">Amycolatopsis silviterrae</name>
    <dbReference type="NCBI Taxonomy" id="1656914"/>
    <lineage>
        <taxon>Bacteria</taxon>
        <taxon>Bacillati</taxon>
        <taxon>Actinomycetota</taxon>
        <taxon>Actinomycetes</taxon>
        <taxon>Pseudonocardiales</taxon>
        <taxon>Pseudonocardiaceae</taxon>
        <taxon>Amycolatopsis</taxon>
    </lineage>
</organism>
<gene>
    <name evidence="6" type="ORF">ACFSVL_08640</name>
</gene>
<evidence type="ECO:0000313" key="7">
    <source>
        <dbReference type="Proteomes" id="UP001597483"/>
    </source>
</evidence>
<dbReference type="Pfam" id="PF14361">
    <property type="entry name" value="RsbRD_N"/>
    <property type="match status" value="1"/>
</dbReference>
<dbReference type="InterPro" id="IPR042070">
    <property type="entry name" value="PucR_C-HTH_sf"/>
</dbReference>
<protein>
    <submittedName>
        <fullName evidence="6">PucR family transcriptional regulator</fullName>
    </submittedName>
</protein>
<dbReference type="Proteomes" id="UP001597483">
    <property type="component" value="Unassembled WGS sequence"/>
</dbReference>
<dbReference type="Pfam" id="PF17853">
    <property type="entry name" value="GGDEF_2"/>
    <property type="match status" value="1"/>
</dbReference>
<dbReference type="PANTHER" id="PTHR33744">
    <property type="entry name" value="CARBOHYDRATE DIACID REGULATOR"/>
    <property type="match status" value="1"/>
</dbReference>
<dbReference type="Gene3D" id="1.10.10.2840">
    <property type="entry name" value="PucR C-terminal helix-turn-helix domain"/>
    <property type="match status" value="1"/>
</dbReference>
<feature type="domain" description="PucR C-terminal helix-turn-helix" evidence="3">
    <location>
        <begin position="354"/>
        <end position="412"/>
    </location>
</feature>
<evidence type="ECO:0000259" key="5">
    <source>
        <dbReference type="Pfam" id="PF17853"/>
    </source>
</evidence>
<dbReference type="InterPro" id="IPR041522">
    <property type="entry name" value="CdaR_GGDEF"/>
</dbReference>
<dbReference type="InterPro" id="IPR025736">
    <property type="entry name" value="PucR_C-HTH_dom"/>
</dbReference>
<feature type="region of interest" description="Disordered" evidence="2">
    <location>
        <begin position="1"/>
        <end position="24"/>
    </location>
</feature>
<comment type="caution">
    <text evidence="6">The sequence shown here is derived from an EMBL/GenBank/DDBJ whole genome shotgun (WGS) entry which is preliminary data.</text>
</comment>
<feature type="domain" description="CdaR GGDEF-like" evidence="5">
    <location>
        <begin position="197"/>
        <end position="303"/>
    </location>
</feature>
<keyword evidence="7" id="KW-1185">Reference proteome</keyword>
<proteinExistence type="inferred from homology"/>
<dbReference type="InterPro" id="IPR051448">
    <property type="entry name" value="CdaR-like_regulators"/>
</dbReference>
<accession>A0ABW5H2M4</accession>
<sequence length="421" mass="45849">MAAVPEGVRRDEGSGGGSIPGIADREDSAVRTAALTELVAWADERLPRLIDDVCAASCERIELYRDEKIVPRADLHRSVAVNLRFMVDALASSEPPDQRAPKETGRRRAHQGAPLPEVLQVYRIACAMLWDLLAARAREIGNTDVLIEVASLLWQVTDEHAVRVTEAYRAASAELLVAQQRRRSALAEALLTGQRVSDAGPWEAGRLLGLSLDGKLAVVAAETRGLAEESLVGVERRLGQLGIVSAWHLSPTLQAGVVSLREDQYDELLALLRELALARTGVSPLFRSLADTPRAVHLARTALSGIPPERGEVRAFDPSPLAAFVAYDPDEGRRLGEQVFGAVLELPAEEREVLLETLDAYFSRGGSADRAGQALHCHANTVRYRLRRIRELTDRSLTDPRDVAELVAAMQALRADSARGD</sequence>
<name>A0ABW5H2M4_9PSEU</name>
<dbReference type="EMBL" id="JBHUKS010000005">
    <property type="protein sequence ID" value="MFD2467456.1"/>
    <property type="molecule type" value="Genomic_DNA"/>
</dbReference>
<dbReference type="InterPro" id="IPR025751">
    <property type="entry name" value="RsbRD_N_dom"/>
</dbReference>
<evidence type="ECO:0000256" key="2">
    <source>
        <dbReference type="SAM" id="MobiDB-lite"/>
    </source>
</evidence>
<comment type="similarity">
    <text evidence="1">Belongs to the CdaR family.</text>
</comment>
<evidence type="ECO:0000259" key="4">
    <source>
        <dbReference type="Pfam" id="PF14361"/>
    </source>
</evidence>
<evidence type="ECO:0000256" key="1">
    <source>
        <dbReference type="ARBA" id="ARBA00006754"/>
    </source>
</evidence>
<reference evidence="7" key="1">
    <citation type="journal article" date="2019" name="Int. J. Syst. Evol. Microbiol.">
        <title>The Global Catalogue of Microorganisms (GCM) 10K type strain sequencing project: providing services to taxonomists for standard genome sequencing and annotation.</title>
        <authorList>
            <consortium name="The Broad Institute Genomics Platform"/>
            <consortium name="The Broad Institute Genome Sequencing Center for Infectious Disease"/>
            <person name="Wu L."/>
            <person name="Ma J."/>
        </authorList>
    </citation>
    <scope>NUCLEOTIDE SEQUENCE [LARGE SCALE GENOMIC DNA]</scope>
    <source>
        <strain evidence="7">CGMCC 4.7641</strain>
    </source>
</reference>
<dbReference type="RefSeq" id="WP_378302199.1">
    <property type="nucleotide sequence ID" value="NZ_JBHUKS010000005.1"/>
</dbReference>
<feature type="domain" description="RsbT co-antagonist protein RsbRD N-terminal" evidence="4">
    <location>
        <begin position="47"/>
        <end position="183"/>
    </location>
</feature>
<evidence type="ECO:0000313" key="6">
    <source>
        <dbReference type="EMBL" id="MFD2467456.1"/>
    </source>
</evidence>
<dbReference type="PANTHER" id="PTHR33744:SF1">
    <property type="entry name" value="DNA-BINDING TRANSCRIPTIONAL ACTIVATOR ADER"/>
    <property type="match status" value="1"/>
</dbReference>
<evidence type="ECO:0000259" key="3">
    <source>
        <dbReference type="Pfam" id="PF13556"/>
    </source>
</evidence>